<proteinExistence type="inferred from homology"/>
<gene>
    <name evidence="7" type="ORF">MSP8886_03937</name>
</gene>
<feature type="domain" description="C-glycoside deglycosidase beta subunit" evidence="6">
    <location>
        <begin position="2"/>
        <end position="113"/>
    </location>
</feature>
<accession>A0A1A8TTF6</accession>
<evidence type="ECO:0000259" key="6">
    <source>
        <dbReference type="Pfam" id="PF19906"/>
    </source>
</evidence>
<keyword evidence="7" id="KW-0413">Isomerase</keyword>
<evidence type="ECO:0000256" key="4">
    <source>
        <dbReference type="ARBA" id="ARBA00047208"/>
    </source>
</evidence>
<dbReference type="Pfam" id="PF01261">
    <property type="entry name" value="AP_endonuc_2"/>
    <property type="match status" value="1"/>
</dbReference>
<evidence type="ECO:0000256" key="3">
    <source>
        <dbReference type="ARBA" id="ARBA00046336"/>
    </source>
</evidence>
<dbReference type="SUPFAM" id="SSF51658">
    <property type="entry name" value="Xylose isomerase-like"/>
    <property type="match status" value="1"/>
</dbReference>
<evidence type="ECO:0000256" key="1">
    <source>
        <dbReference type="ARBA" id="ARBA00023239"/>
    </source>
</evidence>
<dbReference type="EMBL" id="FLOB01000015">
    <property type="protein sequence ID" value="SBS37002.1"/>
    <property type="molecule type" value="Genomic_DNA"/>
</dbReference>
<dbReference type="OrthoDB" id="3615236at2"/>
<evidence type="ECO:0000259" key="5">
    <source>
        <dbReference type="Pfam" id="PF01261"/>
    </source>
</evidence>
<dbReference type="InterPro" id="IPR036237">
    <property type="entry name" value="Xyl_isomerase-like_sf"/>
</dbReference>
<reference evidence="7 8" key="1">
    <citation type="submission" date="2016-06" db="EMBL/GenBank/DDBJ databases">
        <authorList>
            <person name="Kjaerup R.B."/>
            <person name="Dalgaard T.S."/>
            <person name="Juul-Madsen H.R."/>
        </authorList>
    </citation>
    <scope>NUCLEOTIDE SEQUENCE [LARGE SCALE GENOMIC DNA]</scope>
    <source>
        <strain evidence="7 8">CECT 8886</strain>
    </source>
</reference>
<dbReference type="InterPro" id="IPR045959">
    <property type="entry name" value="CGDB"/>
</dbReference>
<keyword evidence="2" id="KW-0119">Carbohydrate metabolism</keyword>
<dbReference type="InterPro" id="IPR013022">
    <property type="entry name" value="Xyl_isomerase-like_TIM-brl"/>
</dbReference>
<protein>
    <recommendedName>
        <fullName evidence="4">C-deglycosylation enzyme beta subunit</fullName>
    </recommendedName>
</protein>
<name>A0A1A8TTF6_9GAMM</name>
<dbReference type="Proteomes" id="UP000092544">
    <property type="component" value="Unassembled WGS sequence"/>
</dbReference>
<dbReference type="Gene3D" id="3.20.20.150">
    <property type="entry name" value="Divalent-metal-dependent TIM barrel enzymes"/>
    <property type="match status" value="1"/>
</dbReference>
<dbReference type="GO" id="GO:0016829">
    <property type="term" value="F:lyase activity"/>
    <property type="evidence" value="ECO:0007669"/>
    <property type="project" value="UniProtKB-KW"/>
</dbReference>
<dbReference type="Pfam" id="PF19906">
    <property type="entry name" value="CGDB"/>
    <property type="match status" value="1"/>
</dbReference>
<evidence type="ECO:0000313" key="8">
    <source>
        <dbReference type="Proteomes" id="UP000092544"/>
    </source>
</evidence>
<comment type="similarity">
    <text evidence="3">Belongs to the C-glycoside deglycosidase beta subunit family.</text>
</comment>
<dbReference type="RefSeq" id="WP_067019932.1">
    <property type="nucleotide sequence ID" value="NZ_FLOB01000015.1"/>
</dbReference>
<sequence>MLERTIIQSRGCKNVTLPNGKPGFQFQIRNPNYRGVQASLVDGIDIKLDGLSYEFDSALWTLQGETYRLEQLRQSVDVRWQLDELATITLPVEQPIQCGVHDLFVCVFIRRPYIPAQFSRSPFKTSKKVVVVDKDDSASNIKLGVSTYSYSGDINTLMTLEDVMADMADIGASGLEMLSEGDIPGYPNISSTWLDNWFRLLDQYTLQPTNLGTWVDTNMWLDRDLTVAEGVAQIQKDLQIASQLGFSSIRPKFGVTSLDLLPHPIWREAVERSLELANKLNIVICPEIHSPTPIKHIVTQGYIDFIEETKTDHFKLIVDTGIFQTAPCDDGHEGIELKPGQKRPPFLEPLKVPMADLAEILPHVHFIQSKFFEVDDQLNDLHVPWSDIVQTLEANNWSGWLSSEYEGRRESYRGRDQIRRQHALLRSLLNQNNH</sequence>
<organism evidence="7 8">
    <name type="scientific">Marinomonas spartinae</name>
    <dbReference type="NCBI Taxonomy" id="1792290"/>
    <lineage>
        <taxon>Bacteria</taxon>
        <taxon>Pseudomonadati</taxon>
        <taxon>Pseudomonadota</taxon>
        <taxon>Gammaproteobacteria</taxon>
        <taxon>Oceanospirillales</taxon>
        <taxon>Oceanospirillaceae</taxon>
        <taxon>Marinomonas</taxon>
    </lineage>
</organism>
<evidence type="ECO:0000256" key="2">
    <source>
        <dbReference type="ARBA" id="ARBA00023277"/>
    </source>
</evidence>
<dbReference type="STRING" id="1792290.MSP8886_03937"/>
<keyword evidence="1" id="KW-0456">Lyase</keyword>
<feature type="domain" description="Xylose isomerase-like TIM barrel" evidence="5">
    <location>
        <begin position="166"/>
        <end position="427"/>
    </location>
</feature>
<keyword evidence="8" id="KW-1185">Reference proteome</keyword>
<dbReference type="GO" id="GO:0016853">
    <property type="term" value="F:isomerase activity"/>
    <property type="evidence" value="ECO:0007669"/>
    <property type="project" value="UniProtKB-KW"/>
</dbReference>
<evidence type="ECO:0000313" key="7">
    <source>
        <dbReference type="EMBL" id="SBS37002.1"/>
    </source>
</evidence>
<dbReference type="AlphaFoldDB" id="A0A1A8TTF6"/>